<protein>
    <submittedName>
        <fullName evidence="1">Uncharacterized protein</fullName>
    </submittedName>
</protein>
<reference evidence="1 2" key="1">
    <citation type="submission" date="2014-04" db="EMBL/GenBank/DDBJ databases">
        <title>Comparative genomics and transcriptomics to identify genetic mechanisms underlying the emergence of carbapenem resistant Acinetobacter baumannii (CRAb).</title>
        <authorList>
            <person name="Harris A.D."/>
            <person name="Johnson K.J."/>
            <person name="George J."/>
            <person name="Nadendla S."/>
            <person name="Daugherty S.C."/>
            <person name="Parankush S."/>
            <person name="Sadzewicz L."/>
            <person name="Tallon L."/>
            <person name="Sengamalay N."/>
            <person name="Hazen T.H."/>
            <person name="Rasko D.A."/>
        </authorList>
    </citation>
    <scope>NUCLEOTIDE SEQUENCE [LARGE SCALE GENOMIC DNA]</scope>
    <source>
        <strain evidence="1 2">1499986</strain>
    </source>
</reference>
<dbReference type="Proteomes" id="UP000027309">
    <property type="component" value="Unassembled WGS sequence"/>
</dbReference>
<dbReference type="AlphaFoldDB" id="A0A836YLE0"/>
<dbReference type="EMBL" id="JMOA01000041">
    <property type="protein sequence ID" value="KCY00573.1"/>
    <property type="molecule type" value="Genomic_DNA"/>
</dbReference>
<sequence length="251" mass="27835">MIVSKIVESAMKKLGILASGERASGDELADGIECLQDLLDQWALDKLYIYKANTLIIPLNGAGEYRIGNKADIQDCCEYEILNCPVCTPDEPAEDPCECICGCTTETPKPIMIADISMVSDDAWLDGCKIQLARNTNRTPPVYAPVEYWQEPDAWVFKVEEGNFKQLKLKVYTLPKNLKPKDEIPLPPQYKRPLKLTLAIEIASMFGTEPPLSVVQNQSNAIEMLKSSNSVPAYANNDIPVGVGCHGEHRY</sequence>
<proteinExistence type="predicted"/>
<evidence type="ECO:0000313" key="2">
    <source>
        <dbReference type="Proteomes" id="UP000027309"/>
    </source>
</evidence>
<gene>
    <name evidence="1" type="ORF">J572_2866</name>
</gene>
<name>A0A836YLE0_ACIBA</name>
<dbReference type="RefSeq" id="WP_050441241.1">
    <property type="nucleotide sequence ID" value="NZ_JMOA01000041.1"/>
</dbReference>
<evidence type="ECO:0000313" key="1">
    <source>
        <dbReference type="EMBL" id="KCY00573.1"/>
    </source>
</evidence>
<dbReference type="InterPro" id="IPR038258">
    <property type="entry name" value="Gp4_sf"/>
</dbReference>
<comment type="caution">
    <text evidence="1">The sequence shown here is derived from an EMBL/GenBank/DDBJ whole genome shotgun (WGS) entry which is preliminary data.</text>
</comment>
<dbReference type="Gene3D" id="1.10.3230.20">
    <property type="entry name" value="P22 tail accessory factor (Gp4)"/>
    <property type="match status" value="1"/>
</dbReference>
<accession>A0A836YLE0</accession>
<organism evidence="1 2">
    <name type="scientific">Acinetobacter baumannii 1499986</name>
    <dbReference type="NCBI Taxonomy" id="1310673"/>
    <lineage>
        <taxon>Bacteria</taxon>
        <taxon>Pseudomonadati</taxon>
        <taxon>Pseudomonadota</taxon>
        <taxon>Gammaproteobacteria</taxon>
        <taxon>Moraxellales</taxon>
        <taxon>Moraxellaceae</taxon>
        <taxon>Acinetobacter</taxon>
        <taxon>Acinetobacter calcoaceticus/baumannii complex</taxon>
    </lineage>
</organism>